<evidence type="ECO:0000313" key="1">
    <source>
        <dbReference type="EMBL" id="GCA95041.1"/>
    </source>
</evidence>
<dbReference type="AlphaFoldDB" id="A0A510PMT9"/>
<comment type="caution">
    <text evidence="1">The sequence shown here is derived from an EMBL/GenBank/DDBJ whole genome shotgun (WGS) entry which is preliminary data.</text>
</comment>
<dbReference type="Proteomes" id="UP000321223">
    <property type="component" value="Unassembled WGS sequence"/>
</dbReference>
<evidence type="ECO:0000313" key="2">
    <source>
        <dbReference type="Proteomes" id="UP000321223"/>
    </source>
</evidence>
<dbReference type="RefSeq" id="WP_261779636.1">
    <property type="nucleotide sequence ID" value="NZ_BHVU01000289.1"/>
</dbReference>
<proteinExistence type="predicted"/>
<protein>
    <submittedName>
        <fullName evidence="1">Uncharacterized protein</fullName>
    </submittedName>
</protein>
<gene>
    <name evidence="1" type="ORF">MAE30S32_36930</name>
</gene>
<organism evidence="1 2">
    <name type="scientific">Microcystis aeruginosa 11-30S32</name>
    <dbReference type="NCBI Taxonomy" id="2358142"/>
    <lineage>
        <taxon>Bacteria</taxon>
        <taxon>Bacillati</taxon>
        <taxon>Cyanobacteriota</taxon>
        <taxon>Cyanophyceae</taxon>
        <taxon>Oscillatoriophycideae</taxon>
        <taxon>Chroococcales</taxon>
        <taxon>Microcystaceae</taxon>
        <taxon>Microcystis</taxon>
    </lineage>
</organism>
<accession>A0A510PMT9</accession>
<sequence>MLRDARIAALYAETNERKILRPFSRDPDYVVLLYSLEIRHRAVQLIKEFLASEGYSGRMDRWSVTCAGAFLTQLALSVDCLLDQQINQDIINIITFLNITNKLQIIVNRICQYDRETYIKRIKKQSDQCSKEQLGLILHDPLTIIITIDQFINQSIEIKRLDNFIFDSRTGLISNFNDLCIFIGRRTNQDIPITYEIREVRMLEINKMANSKVSFINHDILDHIITFKVLEEQGFFDQYSAFLTSLGNPYKRYFFNREAELVAAINYARRQFSVLPTSARCQLDLSIIEKILEKSIQSKLPSNSANQNDVLSYLNNLDKASDEAELIAHVLSNTILEAEELQRNYGMTLTFDRKGQLNGRLDPWNPEYLSFVIDGLRILKNSIFQFISVQDIAINLAIIMEEEFRGMIISLTKNEFSIQVSDLSDSTSLHFSMSSQTQRLLKEYPHFNTFRDFVFPVP</sequence>
<reference evidence="1 2" key="1">
    <citation type="journal article" date="2019" name="Appl. Environ. Microbiol.">
        <title>Co-occurrence of broad and narrow host-range viruses infecting the toxic bloom-forming cyanobacterium Microcystis aeruginosa.</title>
        <authorList>
            <person name="Morimoto D."/>
            <person name="Tominaga K."/>
            <person name="Nishimura Y."/>
            <person name="Yoshida N."/>
            <person name="Kimura S."/>
            <person name="Sako Y."/>
            <person name="Yoshida T."/>
        </authorList>
    </citation>
    <scope>NUCLEOTIDE SEQUENCE [LARGE SCALE GENOMIC DNA]</scope>
    <source>
        <strain evidence="1 2">11-30S32</strain>
    </source>
</reference>
<dbReference type="EMBL" id="BHVU01000289">
    <property type="protein sequence ID" value="GCA95041.1"/>
    <property type="molecule type" value="Genomic_DNA"/>
</dbReference>
<name>A0A510PMT9_MICAE</name>